<comment type="caution">
    <text evidence="1">Lacks conserved residue(s) required for the propagation of feature annotation.</text>
</comment>
<evidence type="ECO:0000313" key="5">
    <source>
        <dbReference type="Proteomes" id="UP000001396"/>
    </source>
</evidence>
<keyword evidence="1" id="KW-0245">EGF-like domain</keyword>
<dbReference type="AlphaFoldDB" id="D3AXR5"/>
<evidence type="ECO:0000313" key="4">
    <source>
        <dbReference type="EMBL" id="EFA85742.1"/>
    </source>
</evidence>
<keyword evidence="5" id="KW-1185">Reference proteome</keyword>
<keyword evidence="2" id="KW-0472">Membrane</keyword>
<dbReference type="InParanoid" id="D3AXR5"/>
<dbReference type="OMA" id="CICNPLY"/>
<feature type="transmembrane region" description="Helical" evidence="2">
    <location>
        <begin position="45"/>
        <end position="64"/>
    </location>
</feature>
<keyword evidence="1" id="KW-1015">Disulfide bond</keyword>
<evidence type="ECO:0000256" key="2">
    <source>
        <dbReference type="SAM" id="Phobius"/>
    </source>
</evidence>
<accession>D3AXR5</accession>
<dbReference type="RefSeq" id="XP_020437848.1">
    <property type="nucleotide sequence ID" value="XM_020571990.1"/>
</dbReference>
<dbReference type="Proteomes" id="UP000001396">
    <property type="component" value="Unassembled WGS sequence"/>
</dbReference>
<feature type="disulfide bond" evidence="1">
    <location>
        <begin position="114"/>
        <end position="123"/>
    </location>
</feature>
<comment type="caution">
    <text evidence="4">The sequence shown here is derived from an EMBL/GenBank/DDBJ whole genome shotgun (WGS) entry which is preliminary data.</text>
</comment>
<evidence type="ECO:0000259" key="3">
    <source>
        <dbReference type="PROSITE" id="PS50026"/>
    </source>
</evidence>
<dbReference type="EMBL" id="ADBJ01000004">
    <property type="protein sequence ID" value="EFA85742.1"/>
    <property type="molecule type" value="Genomic_DNA"/>
</dbReference>
<protein>
    <submittedName>
        <fullName evidence="4">ABC transporter G family protein</fullName>
    </submittedName>
</protein>
<dbReference type="GeneID" id="31356502"/>
<sequence length="332" mass="36582">MTSGNCNKYICGGNKSIQKLKLFRIPKIFNYDDLFKIFMNYTYKMSTLSNTILLLFVILASFVVSANTLNIESCDDTTFVFNNVSSPCGVTDCYSVWGQGVCQTTANGDYQCICNPLYNGDQCQYNNDTTHNWDIMNCQNGGRFCPPTYSPLPVNRTCVCPPTYQGVDCSVCTSNTACSSGYECDNSIYIYQNKSYSCLGTSQAINQDFGNANVSVSMQCGFTGSSSSNTGSCNFNIFYKPTGEPKFIGCQLSQCTVDIDGSGVQHIKCESTACKCTTYCSIFITEIINEMVGPSEFDCQPNGNCVYSQDVFNAMFPEFSMNCHAGECRPQE</sequence>
<name>D3AXR5_HETP5</name>
<keyword evidence="2" id="KW-0812">Transmembrane</keyword>
<reference evidence="4 5" key="1">
    <citation type="journal article" date="2011" name="Genome Res.">
        <title>Phylogeny-wide analysis of social amoeba genomes highlights ancient origins for complex intercellular communication.</title>
        <authorList>
            <person name="Heidel A.J."/>
            <person name="Lawal H.M."/>
            <person name="Felder M."/>
            <person name="Schilde C."/>
            <person name="Helps N.R."/>
            <person name="Tunggal B."/>
            <person name="Rivero F."/>
            <person name="John U."/>
            <person name="Schleicher M."/>
            <person name="Eichinger L."/>
            <person name="Platzer M."/>
            <person name="Noegel A.A."/>
            <person name="Schaap P."/>
            <person name="Gloeckner G."/>
        </authorList>
    </citation>
    <scope>NUCLEOTIDE SEQUENCE [LARGE SCALE GENOMIC DNA]</scope>
    <source>
        <strain evidence="5">ATCC 26659 / Pp 5 / PN500</strain>
    </source>
</reference>
<gene>
    <name evidence="4" type="ORF">PPL_00972</name>
</gene>
<dbReference type="InterPro" id="IPR000742">
    <property type="entry name" value="EGF"/>
</dbReference>
<dbReference type="PROSITE" id="PS50026">
    <property type="entry name" value="EGF_3"/>
    <property type="match status" value="1"/>
</dbReference>
<proteinExistence type="predicted"/>
<feature type="domain" description="EGF-like" evidence="3">
    <location>
        <begin position="84"/>
        <end position="124"/>
    </location>
</feature>
<dbReference type="STRING" id="670386.D3AXR5"/>
<dbReference type="PROSITE" id="PS00022">
    <property type="entry name" value="EGF_1"/>
    <property type="match status" value="2"/>
</dbReference>
<organism evidence="4 5">
    <name type="scientific">Heterostelium pallidum (strain ATCC 26659 / Pp 5 / PN500)</name>
    <name type="common">Cellular slime mold</name>
    <name type="synonym">Polysphondylium pallidum</name>
    <dbReference type="NCBI Taxonomy" id="670386"/>
    <lineage>
        <taxon>Eukaryota</taxon>
        <taxon>Amoebozoa</taxon>
        <taxon>Evosea</taxon>
        <taxon>Eumycetozoa</taxon>
        <taxon>Dictyostelia</taxon>
        <taxon>Acytosteliales</taxon>
        <taxon>Acytosteliaceae</taxon>
        <taxon>Heterostelium</taxon>
    </lineage>
</organism>
<evidence type="ECO:0000256" key="1">
    <source>
        <dbReference type="PROSITE-ProRule" id="PRU00076"/>
    </source>
</evidence>
<keyword evidence="2" id="KW-1133">Transmembrane helix</keyword>